<evidence type="ECO:0000313" key="2">
    <source>
        <dbReference type="Proteomes" id="UP000078541"/>
    </source>
</evidence>
<proteinExistence type="predicted"/>
<name>A0A195ERZ7_9HYME</name>
<organism evidence="1 2">
    <name type="scientific">Trachymyrmex septentrionalis</name>
    <dbReference type="NCBI Taxonomy" id="34720"/>
    <lineage>
        <taxon>Eukaryota</taxon>
        <taxon>Metazoa</taxon>
        <taxon>Ecdysozoa</taxon>
        <taxon>Arthropoda</taxon>
        <taxon>Hexapoda</taxon>
        <taxon>Insecta</taxon>
        <taxon>Pterygota</taxon>
        <taxon>Neoptera</taxon>
        <taxon>Endopterygota</taxon>
        <taxon>Hymenoptera</taxon>
        <taxon>Apocrita</taxon>
        <taxon>Aculeata</taxon>
        <taxon>Formicoidea</taxon>
        <taxon>Formicidae</taxon>
        <taxon>Myrmicinae</taxon>
        <taxon>Trachymyrmex</taxon>
    </lineage>
</organism>
<keyword evidence="2" id="KW-1185">Reference proteome</keyword>
<protein>
    <submittedName>
        <fullName evidence="1">Uncharacterized protein</fullName>
    </submittedName>
</protein>
<evidence type="ECO:0000313" key="1">
    <source>
        <dbReference type="EMBL" id="KYN30951.1"/>
    </source>
</evidence>
<dbReference type="AlphaFoldDB" id="A0A195ERZ7"/>
<gene>
    <name evidence="1" type="ORF">ALC56_14763</name>
</gene>
<dbReference type="Proteomes" id="UP000078541">
    <property type="component" value="Unassembled WGS sequence"/>
</dbReference>
<accession>A0A195ERZ7</accession>
<dbReference type="EMBL" id="KQ981993">
    <property type="protein sequence ID" value="KYN30951.1"/>
    <property type="molecule type" value="Genomic_DNA"/>
</dbReference>
<reference evidence="1 2" key="1">
    <citation type="submission" date="2016-03" db="EMBL/GenBank/DDBJ databases">
        <title>Trachymyrmex septentrionalis WGS genome.</title>
        <authorList>
            <person name="Nygaard S."/>
            <person name="Hu H."/>
            <person name="Boomsma J."/>
            <person name="Zhang G."/>
        </authorList>
    </citation>
    <scope>NUCLEOTIDE SEQUENCE [LARGE SCALE GENOMIC DNA]</scope>
    <source>
        <strain evidence="1">Tsep2-gDNA-1</strain>
        <tissue evidence="1">Whole body</tissue>
    </source>
</reference>
<sequence length="61" mass="7289">MQIDDFQNGRLNGRASPFNIGTCLIIHCPYHDYRSFIFRLCMEKLVGYQSVHRPKIKWIFL</sequence>